<accession>R7W169</accession>
<dbReference type="PANTHER" id="PTHR47955">
    <property type="entry name" value="CYTOCHROME P450 FAMILY 71 PROTEIN"/>
    <property type="match status" value="1"/>
</dbReference>
<keyword evidence="6" id="KW-0349">Heme</keyword>
<protein>
    <submittedName>
        <fullName evidence="7">4-hydroxyphenylacetaldehyde oxime monooxygenase</fullName>
    </submittedName>
</protein>
<dbReference type="PANTHER" id="PTHR47955:SF11">
    <property type="entry name" value="4-HYDROXYPHENYLACETALDEHYDE OXIME MONOOXYGENASE"/>
    <property type="match status" value="1"/>
</dbReference>
<feature type="binding site" description="axial binding residue" evidence="6">
    <location>
        <position position="405"/>
    </location>
    <ligand>
        <name>heme</name>
        <dbReference type="ChEBI" id="CHEBI:30413"/>
    </ligand>
    <ligandPart>
        <name>Fe</name>
        <dbReference type="ChEBI" id="CHEBI:18248"/>
    </ligandPart>
</feature>
<dbReference type="Pfam" id="PF00067">
    <property type="entry name" value="p450"/>
    <property type="match status" value="2"/>
</dbReference>
<keyword evidence="2" id="KW-0812">Transmembrane</keyword>
<keyword evidence="4" id="KW-0472">Membrane</keyword>
<name>R7W169_AEGTA</name>
<keyword evidence="4" id="KW-1133">Transmembrane helix</keyword>
<keyword evidence="3 6" id="KW-0479">Metal-binding</keyword>
<dbReference type="AlphaFoldDB" id="R7W169"/>
<dbReference type="InterPro" id="IPR001128">
    <property type="entry name" value="Cyt_P450"/>
</dbReference>
<sequence length="462" mass="52383">MAISLSSELLSQPQQWQLLLLLALVSLVLLKRRLSNKGLKLPPGPARAPILGNLHQLGVLPHRSLRDLAWKHGPVMQLQLGTVRTVVVSSAEAAREVMKTHDKDCCTRPVSPGMKRLSYGLKNVGFAPYGTYWHVMRKFFVVEIFGVRHVEAAWHARQHQVEKLMSTLSGFAGEPVALKEHILSLADGIIGMLAFGDMYNSDKFPHHKNLEHVLEEAIHMQASFSAEDYFPNIVGRLVDQITGLASRRERIFKQLDTLFEIIIEQHLDPQRVKPRNGDLVDRLIDLWKDNSSTLNITRDHLKGNIFRVQDEIRAVVGGNERVRPDDLAKMFYLKMVVKETLRLHPPAPMLLPREAMRDIRIGGYDVLAKTRIYMNVWAIGRDPATWTDDPEDFELTPFGAGRRICPTLSMSTATVEFTLANLLYNFEWALPEGIMVSMQEEGKVIPLLKTPLLLVPTPYRHI</sequence>
<comment type="cofactor">
    <cofactor evidence="6">
        <name>heme</name>
        <dbReference type="ChEBI" id="CHEBI:30413"/>
    </cofactor>
</comment>
<dbReference type="GO" id="GO:0016705">
    <property type="term" value="F:oxidoreductase activity, acting on paired donors, with incorporation or reduction of molecular oxygen"/>
    <property type="evidence" value="ECO:0007669"/>
    <property type="project" value="InterPro"/>
</dbReference>
<reference evidence="7" key="1">
    <citation type="submission" date="2015-06" db="UniProtKB">
        <authorList>
            <consortium name="EnsemblPlants"/>
        </authorList>
    </citation>
    <scope>IDENTIFICATION</scope>
</reference>
<evidence type="ECO:0000256" key="2">
    <source>
        <dbReference type="ARBA" id="ARBA00022692"/>
    </source>
</evidence>
<dbReference type="EnsemblPlants" id="EMT03288">
    <property type="protein sequence ID" value="EMT03288"/>
    <property type="gene ID" value="F775_25738"/>
</dbReference>
<dbReference type="GO" id="GO:0020037">
    <property type="term" value="F:heme binding"/>
    <property type="evidence" value="ECO:0007669"/>
    <property type="project" value="InterPro"/>
</dbReference>
<proteinExistence type="inferred from homology"/>
<evidence type="ECO:0000256" key="4">
    <source>
        <dbReference type="ARBA" id="ARBA00022989"/>
    </source>
</evidence>
<evidence type="ECO:0000256" key="5">
    <source>
        <dbReference type="ARBA" id="ARBA00023004"/>
    </source>
</evidence>
<dbReference type="ExpressionAtlas" id="R7W169">
    <property type="expression patterns" value="baseline"/>
</dbReference>
<dbReference type="GO" id="GO:0004497">
    <property type="term" value="F:monooxygenase activity"/>
    <property type="evidence" value="ECO:0007669"/>
    <property type="project" value="InterPro"/>
</dbReference>
<keyword evidence="5 6" id="KW-0408">Iron</keyword>
<dbReference type="PRINTS" id="PR00463">
    <property type="entry name" value="EP450I"/>
</dbReference>
<dbReference type="InterPro" id="IPR002401">
    <property type="entry name" value="Cyt_P450_E_grp-I"/>
</dbReference>
<evidence type="ECO:0000256" key="3">
    <source>
        <dbReference type="ARBA" id="ARBA00022723"/>
    </source>
</evidence>
<dbReference type="Gene3D" id="1.10.630.10">
    <property type="entry name" value="Cytochrome P450"/>
    <property type="match status" value="2"/>
</dbReference>
<evidence type="ECO:0000256" key="1">
    <source>
        <dbReference type="ARBA" id="ARBA00010617"/>
    </source>
</evidence>
<dbReference type="GO" id="GO:0005506">
    <property type="term" value="F:iron ion binding"/>
    <property type="evidence" value="ECO:0007669"/>
    <property type="project" value="InterPro"/>
</dbReference>
<organism evidence="7">
    <name type="scientific">Aegilops tauschii</name>
    <name type="common">Tausch's goatgrass</name>
    <name type="synonym">Aegilops squarrosa</name>
    <dbReference type="NCBI Taxonomy" id="37682"/>
    <lineage>
        <taxon>Eukaryota</taxon>
        <taxon>Viridiplantae</taxon>
        <taxon>Streptophyta</taxon>
        <taxon>Embryophyta</taxon>
        <taxon>Tracheophyta</taxon>
        <taxon>Spermatophyta</taxon>
        <taxon>Magnoliopsida</taxon>
        <taxon>Liliopsida</taxon>
        <taxon>Poales</taxon>
        <taxon>Poaceae</taxon>
        <taxon>BOP clade</taxon>
        <taxon>Pooideae</taxon>
        <taxon>Triticodae</taxon>
        <taxon>Triticeae</taxon>
        <taxon>Triticinae</taxon>
        <taxon>Aegilops</taxon>
    </lineage>
</organism>
<evidence type="ECO:0000256" key="6">
    <source>
        <dbReference type="PIRSR" id="PIRSR602401-1"/>
    </source>
</evidence>
<dbReference type="SUPFAM" id="SSF48264">
    <property type="entry name" value="Cytochrome P450"/>
    <property type="match status" value="1"/>
</dbReference>
<evidence type="ECO:0000313" key="7">
    <source>
        <dbReference type="EnsemblPlants" id="EMT03288"/>
    </source>
</evidence>
<dbReference type="InterPro" id="IPR036396">
    <property type="entry name" value="Cyt_P450_sf"/>
</dbReference>
<comment type="similarity">
    <text evidence="1">Belongs to the cytochrome P450 family.</text>
</comment>